<dbReference type="GO" id="GO:0036435">
    <property type="term" value="F:K48-linked polyubiquitin modification-dependent protein binding"/>
    <property type="evidence" value="ECO:0007669"/>
    <property type="project" value="TreeGrafter"/>
</dbReference>
<feature type="region of interest" description="Disordered" evidence="10">
    <location>
        <begin position="1262"/>
        <end position="1282"/>
    </location>
</feature>
<dbReference type="InterPro" id="IPR026254">
    <property type="entry name" value="RNF31-like"/>
</dbReference>
<feature type="compositionally biased region" description="Low complexity" evidence="10">
    <location>
        <begin position="1111"/>
        <end position="1120"/>
    </location>
</feature>
<keyword evidence="6" id="KW-0833">Ubl conjugation pathway</keyword>
<dbReference type="InterPro" id="IPR001876">
    <property type="entry name" value="Znf_RanBP2"/>
</dbReference>
<feature type="compositionally biased region" description="Polar residues" evidence="10">
    <location>
        <begin position="305"/>
        <end position="315"/>
    </location>
</feature>
<dbReference type="InterPro" id="IPR044066">
    <property type="entry name" value="TRIAD_supradom"/>
</dbReference>
<dbReference type="GO" id="GO:0071797">
    <property type="term" value="C:LUBAC complex"/>
    <property type="evidence" value="ECO:0007669"/>
    <property type="project" value="InterPro"/>
</dbReference>
<evidence type="ECO:0000256" key="7">
    <source>
        <dbReference type="ARBA" id="ARBA00022833"/>
    </source>
</evidence>
<dbReference type="CDD" id="cd20351">
    <property type="entry name" value="Rcat_RBR_HOIP"/>
    <property type="match status" value="1"/>
</dbReference>
<keyword evidence="7" id="KW-0862">Zinc</keyword>
<feature type="compositionally biased region" description="Polar residues" evidence="10">
    <location>
        <begin position="1898"/>
        <end position="1911"/>
    </location>
</feature>
<dbReference type="SMART" id="SM00547">
    <property type="entry name" value="ZnF_RBZ"/>
    <property type="match status" value="1"/>
</dbReference>
<feature type="compositionally biased region" description="Polar residues" evidence="10">
    <location>
        <begin position="710"/>
        <end position="719"/>
    </location>
</feature>
<feature type="compositionally biased region" description="Polar residues" evidence="10">
    <location>
        <begin position="1923"/>
        <end position="1940"/>
    </location>
</feature>
<feature type="region of interest" description="Disordered" evidence="10">
    <location>
        <begin position="1299"/>
        <end position="1343"/>
    </location>
</feature>
<gene>
    <name evidence="15" type="primary">LOC115881269</name>
</gene>
<dbReference type="GO" id="GO:0070530">
    <property type="term" value="F:K63-linked polyubiquitin modification-dependent protein binding"/>
    <property type="evidence" value="ECO:0007669"/>
    <property type="project" value="TreeGrafter"/>
</dbReference>
<feature type="compositionally biased region" description="Low complexity" evidence="10">
    <location>
        <begin position="223"/>
        <end position="234"/>
    </location>
</feature>
<keyword evidence="11" id="KW-0472">Membrane</keyword>
<dbReference type="InterPro" id="IPR041031">
    <property type="entry name" value="RNF31_C"/>
</dbReference>
<feature type="compositionally biased region" description="Basic and acidic residues" evidence="10">
    <location>
        <begin position="1145"/>
        <end position="1154"/>
    </location>
</feature>
<feature type="region of interest" description="Disordered" evidence="10">
    <location>
        <begin position="2167"/>
        <end position="2209"/>
    </location>
</feature>
<evidence type="ECO:0000256" key="10">
    <source>
        <dbReference type="SAM" id="MobiDB-lite"/>
    </source>
</evidence>
<feature type="compositionally biased region" description="Acidic residues" evidence="10">
    <location>
        <begin position="2087"/>
        <end position="2102"/>
    </location>
</feature>
<evidence type="ECO:0000313" key="14">
    <source>
        <dbReference type="Proteomes" id="UP000504635"/>
    </source>
</evidence>
<feature type="compositionally biased region" description="Low complexity" evidence="10">
    <location>
        <begin position="769"/>
        <end position="786"/>
    </location>
</feature>
<feature type="compositionally biased region" description="Low complexity" evidence="10">
    <location>
        <begin position="2055"/>
        <end position="2086"/>
    </location>
</feature>
<keyword evidence="14" id="KW-1185">Reference proteome</keyword>
<dbReference type="PROSITE" id="PS01358">
    <property type="entry name" value="ZF_RANBP2_1"/>
    <property type="match status" value="1"/>
</dbReference>
<evidence type="ECO:0000256" key="6">
    <source>
        <dbReference type="ARBA" id="ARBA00022786"/>
    </source>
</evidence>
<dbReference type="InterPro" id="IPR002867">
    <property type="entry name" value="IBR_dom"/>
</dbReference>
<feature type="region of interest" description="Disordered" evidence="10">
    <location>
        <begin position="1188"/>
        <end position="1212"/>
    </location>
</feature>
<dbReference type="GO" id="GO:0061630">
    <property type="term" value="F:ubiquitin protein ligase activity"/>
    <property type="evidence" value="ECO:0007669"/>
    <property type="project" value="TreeGrafter"/>
</dbReference>
<feature type="compositionally biased region" description="Polar residues" evidence="10">
    <location>
        <begin position="1983"/>
        <end position="1994"/>
    </location>
</feature>
<feature type="compositionally biased region" description="Basic and acidic residues" evidence="10">
    <location>
        <begin position="472"/>
        <end position="501"/>
    </location>
</feature>
<feature type="transmembrane region" description="Helical" evidence="11">
    <location>
        <begin position="2653"/>
        <end position="2672"/>
    </location>
</feature>
<keyword evidence="5 8" id="KW-0863">Zinc-finger</keyword>
<dbReference type="Gene3D" id="1.20.120.1750">
    <property type="match status" value="1"/>
</dbReference>
<feature type="compositionally biased region" description="Basic residues" evidence="10">
    <location>
        <begin position="446"/>
        <end position="460"/>
    </location>
</feature>
<feature type="coiled-coil region" evidence="9">
    <location>
        <begin position="2133"/>
        <end position="2167"/>
    </location>
</feature>
<feature type="compositionally biased region" description="Low complexity" evidence="10">
    <location>
        <begin position="1271"/>
        <end position="1280"/>
    </location>
</feature>
<feature type="compositionally biased region" description="Basic residues" evidence="10">
    <location>
        <begin position="1729"/>
        <end position="1741"/>
    </location>
</feature>
<dbReference type="Gene3D" id="6.10.140.1100">
    <property type="match status" value="1"/>
</dbReference>
<evidence type="ECO:0000256" key="1">
    <source>
        <dbReference type="ARBA" id="ARBA00008278"/>
    </source>
</evidence>
<dbReference type="SMART" id="SM00647">
    <property type="entry name" value="IBR"/>
    <property type="match status" value="2"/>
</dbReference>
<evidence type="ECO:0000256" key="8">
    <source>
        <dbReference type="PROSITE-ProRule" id="PRU00175"/>
    </source>
</evidence>
<feature type="region of interest" description="Disordered" evidence="10">
    <location>
        <begin position="210"/>
        <end position="262"/>
    </location>
</feature>
<dbReference type="PROSITE" id="PS50089">
    <property type="entry name" value="ZF_RING_2"/>
    <property type="match status" value="1"/>
</dbReference>
<feature type="compositionally biased region" description="Basic residues" evidence="10">
    <location>
        <begin position="787"/>
        <end position="798"/>
    </location>
</feature>
<dbReference type="Proteomes" id="UP000504635">
    <property type="component" value="Unplaced"/>
</dbReference>
<feature type="region of interest" description="Disordered" evidence="10">
    <location>
        <begin position="1"/>
        <end position="61"/>
    </location>
</feature>
<accession>A0A6J2XVB1</accession>
<feature type="region of interest" description="Disordered" evidence="10">
    <location>
        <begin position="1355"/>
        <end position="1445"/>
    </location>
</feature>
<feature type="compositionally biased region" description="Basic and acidic residues" evidence="10">
    <location>
        <begin position="1697"/>
        <end position="1718"/>
    </location>
</feature>
<dbReference type="Gene3D" id="1.10.8.10">
    <property type="entry name" value="DNA helicase RuvA subunit, C-terminal domain"/>
    <property type="match status" value="1"/>
</dbReference>
<feature type="compositionally biased region" description="Basic and acidic residues" evidence="10">
    <location>
        <begin position="1396"/>
        <end position="1406"/>
    </location>
</feature>
<dbReference type="GeneID" id="115881269"/>
<feature type="domain" description="RING-type" evidence="12">
    <location>
        <begin position="2279"/>
        <end position="2328"/>
    </location>
</feature>
<evidence type="ECO:0000259" key="12">
    <source>
        <dbReference type="PROSITE" id="PS50089"/>
    </source>
</evidence>
<dbReference type="InterPro" id="IPR032065">
    <property type="entry name" value="RNF31-UBA"/>
</dbReference>
<dbReference type="PANTHER" id="PTHR16004">
    <property type="entry name" value="RING FINGER PROTEIN 31-RELATED"/>
    <property type="match status" value="1"/>
</dbReference>
<feature type="compositionally biased region" description="Basic and acidic residues" evidence="10">
    <location>
        <begin position="632"/>
        <end position="642"/>
    </location>
</feature>
<keyword evidence="11" id="KW-0812">Transmembrane</keyword>
<proteinExistence type="inferred from homology"/>
<dbReference type="Pfam" id="PF01485">
    <property type="entry name" value="IBR"/>
    <property type="match status" value="1"/>
</dbReference>
<sequence>MLQNTNDNQWRPMSISNPSTRLRLARNMPQWVNKSGSSGVPPPPVPREESSKAKHQTQEPDYEVIEFGQYSNAPLLQNKHEQGKPRPEKNCQLCGSSSPTVSVRCEQCKQIFCLSCDDMYHRHPKRQTHIRRRIEDKGFQPIRPPLPPKGENPHVPVPPPRRHRRAGSVGPSPCPSPTPMKQHGASSFTMPRKDNSFSLKEKMSSLRRGLTLGNRPLPPTPPSGSSGVPSYPTSRSNSQVSHDDFSQFQPPSPSPSLQQRYRQHQLAMRGTTPNLPSTVAEFDQPSSLDSGYPDWEKDQWPMRNRTGSVSGSETGSRLVRKLSNTSCPPPNRGVPHSTSVFDLNNAPVHHHHHGFIPMQQAHSMAQLNYPGIPCCQNAWMEQQQLCCDPAHNSTMSLNMAAAGYPRNPMWMGTWHGPPPGMYPYGLPPPHARSCSHSRPASPTHSVKSRKSNMSKKSRRKYRDETSEESDIEDRRSVFSHSDNRSERRSLGRYYVRERPLRDTVSMPKETLRKNSSSKASDRLERTSVGRSRVSVQESSSEESDDEQSDSPKDPLELDEEDEVSEVDTVSQLPTSSWSCEHCTFVNEPGTRVCLVCCKTPTSKVKIVKNPSPQSPVSKKPPVGRTMASLQPKQKESKDKERVGQNVSSDDYSRDHSETESAQNKLEKLNVSSSGEEKKSPEPKPKGELGADITENNSLSRDNHEIEEVVKNNSKTSTACGTPPSPKEISEQFQDNVQEKKMSTTSTGTSPPPQNMSTQTYDELPFVETPNSLSKSPRSPRSRSVSRGSKKRELKRSHSLHTNSSKRESDWSLHRSSSRQSFTTDSQSLPGSREPSPLPFDYEEAYFDNKPNNYRQRKSGNPKIYSSFMDLRKPEMYHRRPSHQDYGYYRQVDGLEPLSHHHRSESLRPDYFDNSFERRDSYKNQGMELVKLLREAEQFKFTADEVQAALLHCKDMNPIDWLKEHWDATIASVQTLATQMGREGPMNIVGTVSEKEARDALRLHKGDLWPAVQECVDQRQRKYAELASRGDYSREDIVTVLTTNHGDLEAAYSELNRTQIKPFLMRIWGPPTGVENEAGNEGATLQRFRGEDVLSDEEKQLKIEAEAVSDASIKSSNNSEKSSPRNVHHTTSSPQDLKKARQTNNRLDDVEDLSRSRNSNLDDLDALETEILKKIQDINNLNDELNAKEPLTLNRSPTNTNQAKPLQNSSNITKSNLENVTALKDDPVTPVIVEPQTPQTPKIYVEKSSTVIQVVDSVNFDFGNIQKNEGPESSSSSSNEENLGDEQFADAIEDLNNELINLNNNKNNANEDKTSNKDEREEKGISPKNISQPSTSQKKPDRKISVSTLNIQIVGSNKNKGDSLSKAIQIEDEDRQPTTQDKDEVKESTAQIVLMTSKKETENDNKQVESNSPLDIGHKIDNSKSEPTIKNNNESSISQKNNIDNSIEENKQEVIIQESEGQDISITTENDKINILEEVNEDCIIKESNETSQTTLENQENISKISNPNKNQCEVDQNQNFIIISDTQQITPAQVDLEYRNNVQKITQESEDSDKQNIDIIKEISSEETSVLNHKASVQVDLQKTVEMGDSQSGMSNSNITKDETILNQQIPENFEDKKLKPSPKNEKVSEKRNVDKDKLPTPIKDVVIQEIDAIALENTITDCRQPEAKFEPTQITSVLDENVNVTQTSDQINSIENIKENDNKIVEKNNDSKGESKENMPPTGLKSKSSTKRRRKSRKKFQQKDKKSNLKKQDSTSTTESSSDAPEKEHSKNDNQTNEETQSDLESSKGALAGHKLGRKKPLKKNDSQKYTKYKNMPIRQVPDSPIDENPEIVFEGDKNKDKNNIISTNVTKKNQITKTDTEIGLLTPKEKDSNFSNDTDNVLNTKQKEIKPIISTKIQMAQNNQTTITPGKNRPSKIPVISRQNSISKEPKSPTNTSGSKIPIKMPSPPKRLKKKETTSEEHRSKSDEETKQQIPLEESTGRNNSYSAFNKTDSSKYFIKQSRSLSPKLVGTEKPSTSKPFDQRRSLSRKSSIKSNKSDDIRNPLNRKIAHNSFKSSFDSTTSSKKMSYTKSLDYDSESSVSDSNVEELLDPSTDEDIDDFEDDFENIDEEELHSNSEEYRNFDEQKTKVAQELNIDLTQISDRVNQLTLNLDNKAQNFQSIEETCESEEYESEEEIEVDETESSIEERDGSYIDDELGNDGSEGNEFKVEKKEPTEIEVMERQARRFLAEGQVQNYQQAELAVSLMSLKFSAEEALEAARDCNTLDTAISFLQQDCELCAGKYPVNNIVSMLKCTHRCCQDCAKNYFTVQITDRSIMDCNCPFCKAPELSYNSSASEDDISDYFAHLDILLKGILDPPVHELFQQKLRDRTLMQDPNFKWCAQCSSGFIAHPKQKRLLCPDCKSVTCASCRRPWEKQHEGITCEKFAEWKDANDPENQATAVAKHLAENGIDCPKCKFRYSLAKGGCMHFTCIQCKHEFCYGCGKPFMMGAKCGMSQYCAKLGLHAHHPRNCLFYLRDKEPHDLQKLLKDNKITFDTVLPSEKEDNASAVLKCPVPLQKEAPTGLIDTVCNNDVLQGQAGLCRMHYIEYLCFLIRRNKIETLEILQEDDLETLVRRASKKLPPNAYGTPKRMYKFRLKQVFKWRGLKARIILFCACCHFCLLFVINFCLDRQNNTFRYPLNHTINFQHSN</sequence>
<feature type="compositionally biased region" description="Polar residues" evidence="10">
    <location>
        <begin position="434"/>
        <end position="444"/>
    </location>
</feature>
<feature type="compositionally biased region" description="Polar residues" evidence="10">
    <location>
        <begin position="1"/>
        <end position="20"/>
    </location>
</feature>
<feature type="compositionally biased region" description="Polar residues" evidence="10">
    <location>
        <begin position="1192"/>
        <end position="1212"/>
    </location>
</feature>
<dbReference type="Pfam" id="PF18091">
    <property type="entry name" value="E3_UbLigase_RBR"/>
    <property type="match status" value="1"/>
</dbReference>
<dbReference type="InParanoid" id="A0A6J2XVB1"/>
<feature type="compositionally biased region" description="Acidic residues" evidence="10">
    <location>
        <begin position="539"/>
        <end position="548"/>
    </location>
</feature>
<dbReference type="InterPro" id="IPR013083">
    <property type="entry name" value="Znf_RING/FYVE/PHD"/>
</dbReference>
<reference evidence="15" key="1">
    <citation type="submission" date="2025-08" db="UniProtKB">
        <authorList>
            <consortium name="RefSeq"/>
        </authorList>
    </citation>
    <scope>IDENTIFICATION</scope>
    <source>
        <tissue evidence="15">Gonads</tissue>
    </source>
</reference>
<dbReference type="CDD" id="cd19815">
    <property type="entry name" value="Bbox1_HOIP"/>
    <property type="match status" value="1"/>
</dbReference>
<dbReference type="CTD" id="33950"/>
<name>A0A6J2XVB1_SITOR</name>
<feature type="region of interest" description="Disordered" evidence="10">
    <location>
        <begin position="605"/>
        <end position="860"/>
    </location>
</feature>
<feature type="compositionally biased region" description="Acidic residues" evidence="10">
    <location>
        <begin position="2167"/>
        <end position="2187"/>
    </location>
</feature>
<evidence type="ECO:0000256" key="11">
    <source>
        <dbReference type="SAM" id="Phobius"/>
    </source>
</evidence>
<feature type="compositionally biased region" description="Basic and acidic residues" evidence="10">
    <location>
        <begin position="674"/>
        <end position="688"/>
    </location>
</feature>
<feature type="region of interest" description="Disordered" evidence="10">
    <location>
        <begin position="124"/>
        <end position="194"/>
    </location>
</feature>
<comment type="similarity">
    <text evidence="1">Belongs to the RBR family.</text>
</comment>
<keyword evidence="9" id="KW-0175">Coiled coil</keyword>
<feature type="compositionally biased region" description="Basic and acidic residues" evidence="10">
    <location>
        <begin position="1308"/>
        <end position="1324"/>
    </location>
</feature>
<feature type="compositionally biased region" description="Basic and acidic residues" evidence="10">
    <location>
        <begin position="1957"/>
        <end position="1973"/>
    </location>
</feature>
<feature type="compositionally biased region" description="Basic and acidic residues" evidence="10">
    <location>
        <begin position="1742"/>
        <end position="1754"/>
    </location>
</feature>
<dbReference type="RefSeq" id="XP_030754544.1">
    <property type="nucleotide sequence ID" value="XM_030898684.1"/>
</dbReference>
<feature type="region of interest" description="Disordered" evidence="10">
    <location>
        <begin position="1694"/>
        <end position="1837"/>
    </location>
</feature>
<feature type="region of interest" description="Disordered" evidence="10">
    <location>
        <begin position="283"/>
        <end position="317"/>
    </location>
</feature>
<evidence type="ECO:0000256" key="3">
    <source>
        <dbReference type="ARBA" id="ARBA00022723"/>
    </source>
</evidence>
<feature type="compositionally biased region" description="Low complexity" evidence="10">
    <location>
        <begin position="607"/>
        <end position="622"/>
    </location>
</feature>
<evidence type="ECO:0000256" key="4">
    <source>
        <dbReference type="ARBA" id="ARBA00022737"/>
    </source>
</evidence>
<keyword evidence="11" id="KW-1133">Transmembrane helix</keyword>
<dbReference type="SUPFAM" id="SSF57850">
    <property type="entry name" value="RING/U-box"/>
    <property type="match status" value="3"/>
</dbReference>
<feature type="compositionally biased region" description="Polar residues" evidence="10">
    <location>
        <begin position="813"/>
        <end position="829"/>
    </location>
</feature>
<organism evidence="14 15">
    <name type="scientific">Sitophilus oryzae</name>
    <name type="common">Rice weevil</name>
    <name type="synonym">Curculio oryzae</name>
    <dbReference type="NCBI Taxonomy" id="7048"/>
    <lineage>
        <taxon>Eukaryota</taxon>
        <taxon>Metazoa</taxon>
        <taxon>Ecdysozoa</taxon>
        <taxon>Arthropoda</taxon>
        <taxon>Hexapoda</taxon>
        <taxon>Insecta</taxon>
        <taxon>Pterygota</taxon>
        <taxon>Neoptera</taxon>
        <taxon>Endopterygota</taxon>
        <taxon>Coleoptera</taxon>
        <taxon>Polyphaga</taxon>
        <taxon>Cucujiformia</taxon>
        <taxon>Curculionidae</taxon>
        <taxon>Dryophthorinae</taxon>
        <taxon>Sitophilus</taxon>
    </lineage>
</organism>
<dbReference type="InterPro" id="IPR047540">
    <property type="entry name" value="BRcat_RBR_RNF31-like"/>
</dbReference>
<feature type="compositionally biased region" description="Acidic residues" evidence="10">
    <location>
        <begin position="556"/>
        <end position="565"/>
    </location>
</feature>
<dbReference type="InterPro" id="IPR047543">
    <property type="entry name" value="Bbox1_RNF31-like"/>
</dbReference>
<protein>
    <submittedName>
        <fullName evidence="15">Uncharacterized protein LOC115881269 isoform X1</fullName>
    </submittedName>
</protein>
<evidence type="ECO:0000256" key="5">
    <source>
        <dbReference type="ARBA" id="ARBA00022771"/>
    </source>
</evidence>
<dbReference type="GO" id="GO:0008270">
    <property type="term" value="F:zinc ion binding"/>
    <property type="evidence" value="ECO:0007669"/>
    <property type="project" value="UniProtKB-KW"/>
</dbReference>
<feature type="region of interest" description="Disordered" evidence="10">
    <location>
        <begin position="1898"/>
        <end position="2102"/>
    </location>
</feature>
<dbReference type="FunCoup" id="A0A6J2XVB1">
    <property type="interactions" value="10"/>
</dbReference>
<feature type="region of interest" description="Disordered" evidence="10">
    <location>
        <begin position="430"/>
        <end position="570"/>
    </location>
</feature>
<feature type="compositionally biased region" description="Polar residues" evidence="10">
    <location>
        <begin position="1327"/>
        <end position="1336"/>
    </location>
</feature>
<feature type="compositionally biased region" description="Basic and acidic residues" evidence="10">
    <location>
        <begin position="46"/>
        <end position="58"/>
    </location>
</feature>
<dbReference type="PROSITE" id="PS51873">
    <property type="entry name" value="TRIAD"/>
    <property type="match status" value="1"/>
</dbReference>
<evidence type="ECO:0000259" key="13">
    <source>
        <dbReference type="PROSITE" id="PS51873"/>
    </source>
</evidence>
<dbReference type="Pfam" id="PF22191">
    <property type="entry name" value="IBR_1"/>
    <property type="match status" value="1"/>
</dbReference>
<dbReference type="KEGG" id="soy:115881269"/>
<dbReference type="Pfam" id="PF16678">
    <property type="entry name" value="UBA_HOIP"/>
    <property type="match status" value="1"/>
</dbReference>
<feature type="compositionally biased region" description="Basic and acidic residues" evidence="10">
    <location>
        <begin position="700"/>
        <end position="709"/>
    </location>
</feature>
<feature type="domain" description="RING-type" evidence="13">
    <location>
        <begin position="2275"/>
        <end position="2514"/>
    </location>
</feature>
<dbReference type="OrthoDB" id="9978677at2759"/>
<evidence type="ECO:0000256" key="2">
    <source>
        <dbReference type="ARBA" id="ARBA00022679"/>
    </source>
</evidence>
<dbReference type="PANTHER" id="PTHR16004:SF2">
    <property type="entry name" value="E3 UBIQUITIN-PROTEIN LIGASE LUBEL"/>
    <property type="match status" value="1"/>
</dbReference>
<dbReference type="CDD" id="cd20337">
    <property type="entry name" value="BRcat_RBR_HOIP"/>
    <property type="match status" value="1"/>
</dbReference>
<evidence type="ECO:0000313" key="15">
    <source>
        <dbReference type="RefSeq" id="XP_030754544.1"/>
    </source>
</evidence>
<feature type="compositionally biased region" description="Pro residues" evidence="10">
    <location>
        <begin position="142"/>
        <end position="159"/>
    </location>
</feature>
<dbReference type="InterPro" id="IPR001841">
    <property type="entry name" value="Znf_RING"/>
</dbReference>
<feature type="region of interest" description="Disordered" evidence="10">
    <location>
        <begin position="1610"/>
        <end position="1636"/>
    </location>
</feature>
<dbReference type="Gene3D" id="3.30.40.10">
    <property type="entry name" value="Zinc/RING finger domain, C3HC4 (zinc finger)"/>
    <property type="match status" value="1"/>
</dbReference>
<feature type="compositionally biased region" description="Polar residues" evidence="10">
    <location>
        <begin position="1424"/>
        <end position="1444"/>
    </location>
</feature>
<dbReference type="InterPro" id="IPR047542">
    <property type="entry name" value="Rcat_RBR_RNF31-like"/>
</dbReference>
<dbReference type="GO" id="GO:0097039">
    <property type="term" value="P:protein linear polyubiquitination"/>
    <property type="evidence" value="ECO:0007669"/>
    <property type="project" value="TreeGrafter"/>
</dbReference>
<keyword evidence="4" id="KW-0677">Repeat</keyword>
<evidence type="ECO:0000256" key="9">
    <source>
        <dbReference type="SAM" id="Coils"/>
    </source>
</evidence>
<feature type="compositionally biased region" description="Basic and acidic residues" evidence="10">
    <location>
        <begin position="1614"/>
        <end position="1636"/>
    </location>
</feature>
<keyword evidence="2" id="KW-0808">Transferase</keyword>
<keyword evidence="3" id="KW-0479">Metal-binding</keyword>
<dbReference type="GO" id="GO:1990450">
    <property type="term" value="F:linear polyubiquitin binding"/>
    <property type="evidence" value="ECO:0007669"/>
    <property type="project" value="TreeGrafter"/>
</dbReference>
<feature type="region of interest" description="Disordered" evidence="10">
    <location>
        <begin position="1107"/>
        <end position="1156"/>
    </location>
</feature>